<dbReference type="SUPFAM" id="SSF47336">
    <property type="entry name" value="ACP-like"/>
    <property type="match status" value="3"/>
</dbReference>
<dbReference type="InterPro" id="IPR036736">
    <property type="entry name" value="ACP-like_sf"/>
</dbReference>
<dbReference type="PROSITE" id="PS00012">
    <property type="entry name" value="PHOSPHOPANTETHEINE"/>
    <property type="match status" value="2"/>
</dbReference>
<dbReference type="InterPro" id="IPR006162">
    <property type="entry name" value="Ppantetheine_attach_site"/>
</dbReference>
<dbReference type="InterPro" id="IPR042099">
    <property type="entry name" value="ANL_N_sf"/>
</dbReference>
<dbReference type="Gene3D" id="1.10.1200.10">
    <property type="entry name" value="ACP-like"/>
    <property type="match status" value="3"/>
</dbReference>
<dbReference type="Gene3D" id="3.30.300.30">
    <property type="match status" value="3"/>
</dbReference>
<dbReference type="InterPro" id="IPR020845">
    <property type="entry name" value="AMP-binding_CS"/>
</dbReference>
<dbReference type="PROSITE" id="PS50075">
    <property type="entry name" value="CARRIER"/>
    <property type="match status" value="3"/>
</dbReference>
<dbReference type="Pfam" id="PF00550">
    <property type="entry name" value="PP-binding"/>
    <property type="match status" value="3"/>
</dbReference>
<dbReference type="PANTHER" id="PTHR45527:SF1">
    <property type="entry name" value="FATTY ACID SYNTHASE"/>
    <property type="match status" value="1"/>
</dbReference>
<reference evidence="7" key="1">
    <citation type="journal article" date="2019" name="Int. J. Syst. Evol. Microbiol.">
        <title>The Global Catalogue of Microorganisms (GCM) 10K type strain sequencing project: providing services to taxonomists for standard genome sequencing and annotation.</title>
        <authorList>
            <consortium name="The Broad Institute Genomics Platform"/>
            <consortium name="The Broad Institute Genome Sequencing Center for Infectious Disease"/>
            <person name="Wu L."/>
            <person name="Ma J."/>
        </authorList>
    </citation>
    <scope>NUCLEOTIDE SEQUENCE [LARGE SCALE GENOMIC DNA]</scope>
    <source>
        <strain evidence="7">LMG 29894</strain>
    </source>
</reference>
<feature type="domain" description="Carrier" evidence="5">
    <location>
        <begin position="2630"/>
        <end position="2704"/>
    </location>
</feature>
<evidence type="ECO:0000313" key="6">
    <source>
        <dbReference type="EMBL" id="MFC4159110.1"/>
    </source>
</evidence>
<dbReference type="Gene3D" id="3.40.50.980">
    <property type="match status" value="2"/>
</dbReference>
<evidence type="ECO:0000256" key="2">
    <source>
        <dbReference type="ARBA" id="ARBA00022450"/>
    </source>
</evidence>
<dbReference type="InterPro" id="IPR023213">
    <property type="entry name" value="CAT-like_dom_sf"/>
</dbReference>
<dbReference type="InterPro" id="IPR000873">
    <property type="entry name" value="AMP-dep_synth/lig_dom"/>
</dbReference>
<accession>A0ABV8MPG6</accession>
<dbReference type="InterPro" id="IPR009081">
    <property type="entry name" value="PP-bd_ACP"/>
</dbReference>
<dbReference type="Pfam" id="PF13193">
    <property type="entry name" value="AMP-binding_C"/>
    <property type="match status" value="2"/>
</dbReference>
<dbReference type="RefSeq" id="WP_378162514.1">
    <property type="nucleotide sequence ID" value="NZ_JBHSBU010000001.1"/>
</dbReference>
<dbReference type="InterPro" id="IPR025110">
    <property type="entry name" value="AMP-bd_C"/>
</dbReference>
<gene>
    <name evidence="6" type="ORF">ACFOW7_07040</name>
</gene>
<sequence length="3164" mass="343199">MNSALNKKNLHAVVEHLMASGGDAIAVEQATRQLSYRALNRLVNLAAAALRDAGVVPGDVVGLAMPASIECLIGILATIKRGAIFMALDLAAPEARQRQLFGMVNPRVLCLRPQDEATVRAMAERCPQGVSLLPLDVARLHGLPASAGDANPPILAGDDDTGYLIQTSGSTGVPKLIAGRNKGVSHFAHWEKTEFGLDSHTRASWLAAPTFDVCLREIFVPLLAGGTLVIPEPADRADSHALLDWLERSRITLLHCVPSLFRLLTRAARDLSRAPDSLRQVVLAGEPLYGADVANWREAAGGRAQLINFYGPSETTLAKLFHRIEEAYAPGAIVPLGRPIANAVVLILANGRLCEPGEVGELHIKTPFASNGYYRDPDTTAAAFIVNPLGDDPNDRIYKTGDLGRYRPDGSIEFVGRADRQVKIDGVRIELPEIELAMRQWPGIGEAVAHAFRLADGGNRLVVYFTLADPAVLPDGRTDCETAMREHLAQTLPTGMLPGHVVCLDDFPRNLNGKIDRRALPRPEALQTGDRGFVAPEGELETALAQLWAEALALDRVSVESQFLHIGGNSLRAIGLLGRINRQFGASLTLRDFFEDGTVRALARRLAASQPGPQQAAIERAPLASDYPLTEAQARLWVLTRIEGREALYLNPEWLELHGELDPLALRAAFQCLMDRHESLRTVFEAGEDGPRQRVLERAEVAWVEKDLGEGQIEPLAVAIERELAVGLEAGAPLWRVALLRDTPERHHLLVLMHHLICDGWSMALMNRELATAYRALCAGHTPSLGEAPLQMRDVAHWQASEARQTELSRHRDYWRGRLADLDRRAMLPTRSPESVRRDDGRAATAAIELGADTAAQLQAWLAARQATPFMGVAAALAVLLQRYGGSDTVVFGTPVEGRGHPQLADTVGFFVNTLPLALKVQPGLGLGELLERTRRAVAELHAHQDYPFERLAADYGDARDPLRNPLFEVMLAMEPAPGELALEPLAVLEHELDPGAARYDLTLRLAVGPQGWRLRLDYRRALFEPAFVARLGRHLANLLAALPTAADATVAALPMLDQAELEALRDWENGPSRPLPLGTIEAAFARQAALRPEAPALLGDAGEIDYRTLDQTANALAERLVLAQGVKPGQIVAVLLERTPQWPLALLATLKAGAVYLPLDPAFPDTRLLDLIADAGAGVVLTDATQEARLRRAGLPQQIATVVAGFDLPGRPVPPQTGGDPLAPAYLIYTSGSTGRPKAVQVSHRAFLNMIEDQIEALDMQPTDRVLQFVAPAFDVALFEIFLALGSGAALVLTDRARTATPQGFVEALRRYGVTVAAVTPGFLNSLIELPLLPLRLLNTGGESPRRADVARVLAQGIRYINAYGPSETAVCAAFHECLDAAGEGPLPLGRPTANTALRVVAPDLTPLPVGVPGELLIEGVGVGLGYLGQSALSATVFGLAADGTPRYRSGDRVVRRADGSLVFLGRLDGQVKVRGHRIEIGEVERALVSLPGVMDGRVLVRPVGDDTALVAYWTPTAEAAQVDEAAQRQQLIEALASRLPDYMVPRLLVRLTALPLNANGKLDVAALPEPRAALSHDRTEPVGPTETALARLWCEVLDLAQVGRHADFFALGGRSLAANRLVLRAARALQRAVTLADLYAAPTPASLAARLGGDSAPGAAPLAALSDTAPAPLSPMQQRLWVLHGIGQASAAYHIAGASEIEGPLDLPALRTAFADLAGRHAVLRSRIVVEGAEPLQRLDPPGAVAWHEFDGSALSQDERRARLLEFRDRPFDLAQQWPLRVLWCQEGPGRGSLLTVLHHIAADGWSMPLLAHDLALAYAARRAGRAPDWPALPSSYRELSVHWRESLARGDFAADADYWRRELAGPLPTLDLQTDFPRPAVQGLRGATLRLPLSPATRTALASLAERARCGEFAVALAALRLLLWRLAGQTDLVIGAPVAGRLHPDSERMVGCFVNTLPLRDRLVPEMPFADWLAWTAAKVAEGVQHQGYPFDRLVGELGLERDTARSPLFDVMLSVEPLGGPLQLDGVVCAERELPRSGSRCDLCWMFGLDGQGGRLDLEYDSDLFAPATVQALAERLFRLIEAAAATPAAALHRLDWLAPAERHWLLDTLNPASPALADSSVLERFEYWAQAMPEAPALIDDRESWSYGRLDAAAADWAARIQAALGVEAAAGRHIALQFERGPGWIVAVLAVLKVGSAYVPIEPDAPSARRRFLLEDSGAALLLYDRERERDDLPALPLLQLDEVGHGQPVQVARRGGEAPIYLMYTSGSTGRPKGVSTPQRAVLRLVSDSRYFEPVTGDRLLQLSNYAFDGATFDLFAALCHGLALCLPDRDTAMDPEALADFVERHGVTVSFVTTALFNQWVQAAPQSLRRLRKLYFGGQEANLPLVERALGLMQPGALVHVYGPTETTTFSTFHVVQPADLAGIHPRLPIGLPIGHTTAHVLDALGEPAPVGVPGELYIGGAGLALGYLGLPETTAERFVRVRSVDEPLYRSGDLTLRRDDGAIVFLGRLDGQVKIRGYRVELGEVEQALLTLPGVAQVHVMPRATAQGNLELVAYYTVASGAQVGEAVLRAHLAERLPGYMRPAHCVALAALPLNRNGKVDRAALPAPEPAAAPLAAVVAPSEGREQVLWQCWAEVLGRQDFGVEDNYFALGGDSIQAIQIAARLRERGFQLKVTQLLQSPTIAALAPQLAERTSGRAAVSVEWGQAPLLPIQHWFLEQDFSSAHHFNQSILLVLPAATTLATVQSALDRLIDRHDALRLRFGRDASGRPWQRFESAQPAALREVGCTELAQMQADIAATQASFRPAEAPLLQAVLYRLPEAARLFLTIHHWAVDGVSWRVLLDDLSRLLKDEQAELPPRTHSPAAWARRLAAEPRFVEQRAYWRERLGQPCGHLPQLRAEAVPAPVEARPLLAFVLDSTATGLLLGDGHTAYQTQGDELLLAAWLRTLAQIQYHPVCRIALEGHGREPLFDDLDLSRSVGWFTAMYPLCVQVDAEQWSLCVRQVKEALRGVPDRGLGYGVLRYLHGDAELAHGPVAETSFNYLGRFDDAMPLLLAPESTGDEIAPDTRLPHALDVTAEVKDGCLHVRMVADSGRYPLALFETLRRDFERNLHELAEHCRDCSAPQLSPSDIDFDGMDIAALDAFLDDLEQSVR</sequence>
<comment type="cofactor">
    <cofactor evidence="1">
        <name>pantetheine 4'-phosphate</name>
        <dbReference type="ChEBI" id="CHEBI:47942"/>
    </cofactor>
</comment>
<proteinExistence type="predicted"/>
<dbReference type="InterPro" id="IPR010060">
    <property type="entry name" value="NRPS_synth"/>
</dbReference>
<dbReference type="NCBIfam" id="NF003417">
    <property type="entry name" value="PRK04813.1"/>
    <property type="match status" value="3"/>
</dbReference>
<organism evidence="6 7">
    <name type="scientific">Chitinimonas lacunae</name>
    <dbReference type="NCBI Taxonomy" id="1963018"/>
    <lineage>
        <taxon>Bacteria</taxon>
        <taxon>Pseudomonadati</taxon>
        <taxon>Pseudomonadota</taxon>
        <taxon>Betaproteobacteria</taxon>
        <taxon>Neisseriales</taxon>
        <taxon>Chitinibacteraceae</taxon>
        <taxon>Chitinimonas</taxon>
    </lineage>
</organism>
<dbReference type="CDD" id="cd19531">
    <property type="entry name" value="LCL_NRPS-like"/>
    <property type="match status" value="2"/>
</dbReference>
<keyword evidence="7" id="KW-1185">Reference proteome</keyword>
<dbReference type="Proteomes" id="UP001595791">
    <property type="component" value="Unassembled WGS sequence"/>
</dbReference>
<dbReference type="EMBL" id="JBHSBU010000001">
    <property type="protein sequence ID" value="MFC4159110.1"/>
    <property type="molecule type" value="Genomic_DNA"/>
</dbReference>
<keyword evidence="2" id="KW-0596">Phosphopantetheine</keyword>
<dbReference type="Gene3D" id="3.30.559.10">
    <property type="entry name" value="Chloramphenicol acetyltransferase-like domain"/>
    <property type="match status" value="3"/>
</dbReference>
<feature type="domain" description="Carrier" evidence="5">
    <location>
        <begin position="535"/>
        <end position="610"/>
    </location>
</feature>
<evidence type="ECO:0000256" key="1">
    <source>
        <dbReference type="ARBA" id="ARBA00001957"/>
    </source>
</evidence>
<evidence type="ECO:0000256" key="4">
    <source>
        <dbReference type="ARBA" id="ARBA00022737"/>
    </source>
</evidence>
<dbReference type="Gene3D" id="3.40.50.12780">
    <property type="entry name" value="N-terminal domain of ligase-like"/>
    <property type="match status" value="2"/>
</dbReference>
<evidence type="ECO:0000259" key="5">
    <source>
        <dbReference type="PROSITE" id="PS50075"/>
    </source>
</evidence>
<dbReference type="NCBIfam" id="TIGR01733">
    <property type="entry name" value="AA-adenyl-dom"/>
    <property type="match status" value="3"/>
</dbReference>
<dbReference type="PROSITE" id="PS00455">
    <property type="entry name" value="AMP_BINDING"/>
    <property type="match status" value="3"/>
</dbReference>
<dbReference type="Pfam" id="PF00668">
    <property type="entry name" value="Condensation"/>
    <property type="match status" value="3"/>
</dbReference>
<dbReference type="CDD" id="cd19534">
    <property type="entry name" value="E_NRPS"/>
    <property type="match status" value="1"/>
</dbReference>
<evidence type="ECO:0000313" key="7">
    <source>
        <dbReference type="Proteomes" id="UP001595791"/>
    </source>
</evidence>
<dbReference type="CDD" id="cd05930">
    <property type="entry name" value="A_NRPS"/>
    <property type="match status" value="2"/>
</dbReference>
<dbReference type="Gene3D" id="3.30.559.30">
    <property type="entry name" value="Nonribosomal peptide synthetase, condensation domain"/>
    <property type="match status" value="3"/>
</dbReference>
<dbReference type="CDD" id="cd12117">
    <property type="entry name" value="A_NRPS_Srf_like"/>
    <property type="match status" value="1"/>
</dbReference>
<dbReference type="PANTHER" id="PTHR45527">
    <property type="entry name" value="NONRIBOSOMAL PEPTIDE SYNTHETASE"/>
    <property type="match status" value="1"/>
</dbReference>
<dbReference type="Pfam" id="PF00501">
    <property type="entry name" value="AMP-binding"/>
    <property type="match status" value="3"/>
</dbReference>
<feature type="domain" description="Carrier" evidence="5">
    <location>
        <begin position="1582"/>
        <end position="1657"/>
    </location>
</feature>
<dbReference type="InterPro" id="IPR020806">
    <property type="entry name" value="PKS_PP-bd"/>
</dbReference>
<keyword evidence="3" id="KW-0597">Phosphoprotein</keyword>
<dbReference type="InterPro" id="IPR010071">
    <property type="entry name" value="AA_adenyl_dom"/>
</dbReference>
<dbReference type="SUPFAM" id="SSF56801">
    <property type="entry name" value="Acetyl-CoA synthetase-like"/>
    <property type="match status" value="3"/>
</dbReference>
<comment type="caution">
    <text evidence="6">The sequence shown here is derived from an EMBL/GenBank/DDBJ whole genome shotgun (WGS) entry which is preliminary data.</text>
</comment>
<dbReference type="InterPro" id="IPR045851">
    <property type="entry name" value="AMP-bd_C_sf"/>
</dbReference>
<dbReference type="InterPro" id="IPR001242">
    <property type="entry name" value="Condensation_dom"/>
</dbReference>
<dbReference type="Gene3D" id="2.30.38.10">
    <property type="entry name" value="Luciferase, Domain 3"/>
    <property type="match status" value="1"/>
</dbReference>
<evidence type="ECO:0000256" key="3">
    <source>
        <dbReference type="ARBA" id="ARBA00022553"/>
    </source>
</evidence>
<protein>
    <submittedName>
        <fullName evidence="6">Amino acid adenylation domain-containing protein</fullName>
    </submittedName>
</protein>
<dbReference type="NCBIfam" id="TIGR01720">
    <property type="entry name" value="NRPS-para261"/>
    <property type="match status" value="1"/>
</dbReference>
<name>A0ABV8MPG6_9NEIS</name>
<keyword evidence="4" id="KW-0677">Repeat</keyword>
<dbReference type="SMART" id="SM00823">
    <property type="entry name" value="PKS_PP"/>
    <property type="match status" value="3"/>
</dbReference>
<dbReference type="SUPFAM" id="SSF52777">
    <property type="entry name" value="CoA-dependent acyltransferases"/>
    <property type="match status" value="6"/>
</dbReference>